<evidence type="ECO:0000313" key="2">
    <source>
        <dbReference type="EMBL" id="KAK5063058.1"/>
    </source>
</evidence>
<dbReference type="GeneID" id="89973312"/>
<dbReference type="EMBL" id="JAVRRD010000002">
    <property type="protein sequence ID" value="KAK5063058.1"/>
    <property type="molecule type" value="Genomic_DNA"/>
</dbReference>
<organism evidence="2 3">
    <name type="scientific">Exophiala bonariae</name>
    <dbReference type="NCBI Taxonomy" id="1690606"/>
    <lineage>
        <taxon>Eukaryota</taxon>
        <taxon>Fungi</taxon>
        <taxon>Dikarya</taxon>
        <taxon>Ascomycota</taxon>
        <taxon>Pezizomycotina</taxon>
        <taxon>Eurotiomycetes</taxon>
        <taxon>Chaetothyriomycetidae</taxon>
        <taxon>Chaetothyriales</taxon>
        <taxon>Herpotrichiellaceae</taxon>
        <taxon>Exophiala</taxon>
    </lineage>
</organism>
<dbReference type="PANTHER" id="PTHR47098">
    <property type="entry name" value="PROTEIN MAK32"/>
    <property type="match status" value="1"/>
</dbReference>
<dbReference type="PANTHER" id="PTHR47098:SF2">
    <property type="entry name" value="PROTEIN MAK32"/>
    <property type="match status" value="1"/>
</dbReference>
<accession>A0AAV9NPU0</accession>
<proteinExistence type="predicted"/>
<gene>
    <name evidence="2" type="ORF">LTR84_005134</name>
</gene>
<keyword evidence="3" id="KW-1185">Reference proteome</keyword>
<sequence>MTASVDRLAFCTLGMFIIDEIEHLNSDAPEQRIIGGAGTYAALGARLAAGGQNAQHVGWIVDMGSDFPAELRSLIDTWGTKCIFRTDVTRLTTTAWNGYGHNEHRAFKYLTPKLRLDENSLSEEQVLAQSFHMVCSPERCMSLIRGIMARRNVLVPNEERPVFVWEPIPDLCTPEEFDRLREAIALVDVVSPNAEELVSFFPAASSGDDRLSQEMMADKLLRVDSDKYMNAALVIREGALGCTTYVGRKKLHLGAFHRDSSKVRDPTGGGNTFLGALAMGMTGRVAPVESGVVKEDLWVGENSQHNLLLGLLHATVAAAYAIEQVGMPGVSTTDPAVWNGESYLGRYHSYLDSEKTHVQGQLQ</sequence>
<feature type="domain" description="Carbohydrate kinase PfkB" evidence="1">
    <location>
        <begin position="171"/>
        <end position="280"/>
    </location>
</feature>
<dbReference type="InterPro" id="IPR029056">
    <property type="entry name" value="Ribokinase-like"/>
</dbReference>
<evidence type="ECO:0000259" key="1">
    <source>
        <dbReference type="Pfam" id="PF00294"/>
    </source>
</evidence>
<dbReference type="AlphaFoldDB" id="A0AAV9NPU0"/>
<dbReference type="Gene3D" id="3.40.1190.20">
    <property type="match status" value="1"/>
</dbReference>
<dbReference type="Pfam" id="PF00294">
    <property type="entry name" value="PfkB"/>
    <property type="match status" value="1"/>
</dbReference>
<dbReference type="Proteomes" id="UP001358417">
    <property type="component" value="Unassembled WGS sequence"/>
</dbReference>
<protein>
    <recommendedName>
        <fullName evidence="1">Carbohydrate kinase PfkB domain-containing protein</fullName>
    </recommendedName>
</protein>
<comment type="caution">
    <text evidence="2">The sequence shown here is derived from an EMBL/GenBank/DDBJ whole genome shotgun (WGS) entry which is preliminary data.</text>
</comment>
<dbReference type="InterPro" id="IPR011611">
    <property type="entry name" value="PfkB_dom"/>
</dbReference>
<dbReference type="RefSeq" id="XP_064711330.1">
    <property type="nucleotide sequence ID" value="XM_064848706.1"/>
</dbReference>
<name>A0AAV9NPU0_9EURO</name>
<dbReference type="SUPFAM" id="SSF53613">
    <property type="entry name" value="Ribokinase-like"/>
    <property type="match status" value="1"/>
</dbReference>
<reference evidence="2 3" key="1">
    <citation type="submission" date="2023-08" db="EMBL/GenBank/DDBJ databases">
        <title>Black Yeasts Isolated from many extreme environments.</title>
        <authorList>
            <person name="Coleine C."/>
            <person name="Stajich J.E."/>
            <person name="Selbmann L."/>
        </authorList>
    </citation>
    <scope>NUCLEOTIDE SEQUENCE [LARGE SCALE GENOMIC DNA]</scope>
    <source>
        <strain evidence="2 3">CCFEE 5792</strain>
    </source>
</reference>
<evidence type="ECO:0000313" key="3">
    <source>
        <dbReference type="Proteomes" id="UP001358417"/>
    </source>
</evidence>